<feature type="region of interest" description="Disordered" evidence="1">
    <location>
        <begin position="44"/>
        <end position="65"/>
    </location>
</feature>
<dbReference type="EMBL" id="CAJNNW010036611">
    <property type="protein sequence ID" value="CAE8736042.1"/>
    <property type="molecule type" value="Genomic_DNA"/>
</dbReference>
<organism evidence="3 4">
    <name type="scientific">Polarella glacialis</name>
    <name type="common">Dinoflagellate</name>
    <dbReference type="NCBI Taxonomy" id="89957"/>
    <lineage>
        <taxon>Eukaryota</taxon>
        <taxon>Sar</taxon>
        <taxon>Alveolata</taxon>
        <taxon>Dinophyceae</taxon>
        <taxon>Suessiales</taxon>
        <taxon>Suessiaceae</taxon>
        <taxon>Polarella</taxon>
    </lineage>
</organism>
<evidence type="ECO:0000313" key="4">
    <source>
        <dbReference type="Proteomes" id="UP000626109"/>
    </source>
</evidence>
<sequence length="172" mass="19088">KTNSNDFIAFLQKVRSTVIALVVAVVVVVFVVVVVSSELPSSCGLSWERADESPPKPEGPGAGGVRRPRATWFGCLPLPCHLRARIHRLKPARDQGLSWPVRPRTQDTPSPVLRRAQIVDDAINMDQLRPNEATVRYDMTAVPVEEAVEKADDNLNYLFVFANKEYTPPLTT</sequence>
<keyword evidence="2" id="KW-0472">Membrane</keyword>
<feature type="non-terminal residue" evidence="3">
    <location>
        <position position="172"/>
    </location>
</feature>
<keyword evidence="2" id="KW-0812">Transmembrane</keyword>
<dbReference type="AlphaFoldDB" id="A0A813LQV3"/>
<protein>
    <submittedName>
        <fullName evidence="3">Uncharacterized protein</fullName>
    </submittedName>
</protein>
<evidence type="ECO:0000256" key="1">
    <source>
        <dbReference type="SAM" id="MobiDB-lite"/>
    </source>
</evidence>
<keyword evidence="2" id="KW-1133">Transmembrane helix</keyword>
<name>A0A813LQV3_POLGL</name>
<accession>A0A813LQV3</accession>
<reference evidence="3" key="1">
    <citation type="submission" date="2021-02" db="EMBL/GenBank/DDBJ databases">
        <authorList>
            <person name="Dougan E. K."/>
            <person name="Rhodes N."/>
            <person name="Thang M."/>
            <person name="Chan C."/>
        </authorList>
    </citation>
    <scope>NUCLEOTIDE SEQUENCE</scope>
</reference>
<comment type="caution">
    <text evidence="3">The sequence shown here is derived from an EMBL/GenBank/DDBJ whole genome shotgun (WGS) entry which is preliminary data.</text>
</comment>
<dbReference type="Proteomes" id="UP000626109">
    <property type="component" value="Unassembled WGS sequence"/>
</dbReference>
<gene>
    <name evidence="3" type="ORF">PGLA2088_LOCUS48147</name>
</gene>
<evidence type="ECO:0000313" key="3">
    <source>
        <dbReference type="EMBL" id="CAE8736042.1"/>
    </source>
</evidence>
<evidence type="ECO:0000256" key="2">
    <source>
        <dbReference type="SAM" id="Phobius"/>
    </source>
</evidence>
<proteinExistence type="predicted"/>
<feature type="transmembrane region" description="Helical" evidence="2">
    <location>
        <begin position="18"/>
        <end position="36"/>
    </location>
</feature>